<protein>
    <submittedName>
        <fullName evidence="2">Uncharacterized protein</fullName>
    </submittedName>
</protein>
<proteinExistence type="predicted"/>
<gene>
    <name evidence="2" type="primary">ORF11478</name>
</gene>
<evidence type="ECO:0000256" key="1">
    <source>
        <dbReference type="SAM" id="MobiDB-lite"/>
    </source>
</evidence>
<reference evidence="2" key="1">
    <citation type="submission" date="2014-12" db="EMBL/GenBank/DDBJ databases">
        <title>Insight into the proteome of Arion vulgaris.</title>
        <authorList>
            <person name="Aradska J."/>
            <person name="Bulat T."/>
            <person name="Smidak R."/>
            <person name="Sarate P."/>
            <person name="Gangsoo J."/>
            <person name="Sialana F."/>
            <person name="Bilban M."/>
            <person name="Lubec G."/>
        </authorList>
    </citation>
    <scope>NUCLEOTIDE SEQUENCE</scope>
    <source>
        <tissue evidence="2">Skin</tissue>
    </source>
</reference>
<feature type="non-terminal residue" evidence="2">
    <location>
        <position position="1"/>
    </location>
</feature>
<feature type="compositionally biased region" description="Basic and acidic residues" evidence="1">
    <location>
        <begin position="1"/>
        <end position="14"/>
    </location>
</feature>
<feature type="region of interest" description="Disordered" evidence="1">
    <location>
        <begin position="1"/>
        <end position="178"/>
    </location>
</feature>
<feature type="compositionally biased region" description="Polar residues" evidence="1">
    <location>
        <begin position="98"/>
        <end position="127"/>
    </location>
</feature>
<feature type="compositionally biased region" description="Low complexity" evidence="1">
    <location>
        <begin position="19"/>
        <end position="33"/>
    </location>
</feature>
<feature type="non-terminal residue" evidence="2">
    <location>
        <position position="178"/>
    </location>
</feature>
<evidence type="ECO:0000313" key="2">
    <source>
        <dbReference type="EMBL" id="CEK50706.1"/>
    </source>
</evidence>
<feature type="compositionally biased region" description="Basic and acidic residues" evidence="1">
    <location>
        <begin position="82"/>
        <end position="97"/>
    </location>
</feature>
<feature type="compositionally biased region" description="Low complexity" evidence="1">
    <location>
        <begin position="67"/>
        <end position="80"/>
    </location>
</feature>
<dbReference type="EMBL" id="HACG01003841">
    <property type="protein sequence ID" value="CEK50706.1"/>
    <property type="molecule type" value="Transcribed_RNA"/>
</dbReference>
<feature type="compositionally biased region" description="Basic and acidic residues" evidence="1">
    <location>
        <begin position="128"/>
        <end position="149"/>
    </location>
</feature>
<dbReference type="AlphaFoldDB" id="A0A0B6Y4B9"/>
<sequence>LNDRLRREIAEHAAKAQYKKSSGTSSSSSTTAPSGGGTTKKRLPKTGRELLNQLLDQSDDEDVSGGSITTSAPAESTSTELDTDHTSRSRHQSEHQEPQSTSTSASHSEPCTPQGQTVQKRINSVNENMRRGQQLDELLHNLWSKDDFSPKNQQQQMPSSSSNIKRRKISMPDVDSSD</sequence>
<name>A0A0B6Y4B9_9EUPU</name>
<accession>A0A0B6Y4B9</accession>
<organism evidence="2">
    <name type="scientific">Arion vulgaris</name>
    <dbReference type="NCBI Taxonomy" id="1028688"/>
    <lineage>
        <taxon>Eukaryota</taxon>
        <taxon>Metazoa</taxon>
        <taxon>Spiralia</taxon>
        <taxon>Lophotrochozoa</taxon>
        <taxon>Mollusca</taxon>
        <taxon>Gastropoda</taxon>
        <taxon>Heterobranchia</taxon>
        <taxon>Euthyneura</taxon>
        <taxon>Panpulmonata</taxon>
        <taxon>Eupulmonata</taxon>
        <taxon>Stylommatophora</taxon>
        <taxon>Helicina</taxon>
        <taxon>Arionoidea</taxon>
        <taxon>Arionidae</taxon>
        <taxon>Arion</taxon>
    </lineage>
</organism>
<feature type="compositionally biased region" description="Low complexity" evidence="1">
    <location>
        <begin position="153"/>
        <end position="163"/>
    </location>
</feature>